<dbReference type="AlphaFoldDB" id="A0A345VKZ1"/>
<dbReference type="InterPro" id="IPR013560">
    <property type="entry name" value="DUF1722"/>
</dbReference>
<proteinExistence type="predicted"/>
<dbReference type="EMBL" id="CP022601">
    <property type="protein sequence ID" value="AXJ13393.1"/>
    <property type="molecule type" value="Genomic_DNA"/>
</dbReference>
<organism evidence="2 3">
    <name type="scientific">Streptococcus pluranimalium</name>
    <dbReference type="NCBI Taxonomy" id="82348"/>
    <lineage>
        <taxon>Bacteria</taxon>
        <taxon>Bacillati</taxon>
        <taxon>Bacillota</taxon>
        <taxon>Bacilli</taxon>
        <taxon>Lactobacillales</taxon>
        <taxon>Streptococcaceae</taxon>
        <taxon>Streptococcus</taxon>
    </lineage>
</organism>
<evidence type="ECO:0000259" key="1">
    <source>
        <dbReference type="Pfam" id="PF08349"/>
    </source>
</evidence>
<evidence type="ECO:0000313" key="2">
    <source>
        <dbReference type="EMBL" id="AXJ13393.1"/>
    </source>
</evidence>
<reference evidence="2 3" key="1">
    <citation type="submission" date="2017-07" db="EMBL/GenBank/DDBJ databases">
        <title>Streptococcus pluranimalium as cause of bovine abortion.</title>
        <authorList>
            <person name="Rodriguez Campos S."/>
            <person name="Gobeli Brawand S."/>
            <person name="Brodard I."/>
            <person name="Rychener L."/>
            <person name="Perreten V."/>
        </authorList>
    </citation>
    <scope>NUCLEOTIDE SEQUENCE [LARGE SCALE GENOMIC DNA]</scope>
    <source>
        <strain evidence="2 3">14A0014</strain>
    </source>
</reference>
<dbReference type="Pfam" id="PF08349">
    <property type="entry name" value="DUF1722"/>
    <property type="match status" value="1"/>
</dbReference>
<accession>A0A345VKZ1</accession>
<sequence>MMTSKPGNSLLEAQKEWAYQKYWVMAHSQQHYNALRQLFKGNEWSEEKYELFKQLILEAQAISPSEKTLRVAYQHIWGYFKKQATSDELAIYKSLEASLATSSLEMLAFLKRLAEKYQVTYLLASRILQKGL</sequence>
<dbReference type="Proteomes" id="UP000255411">
    <property type="component" value="Chromosome"/>
</dbReference>
<feature type="domain" description="DUF1722" evidence="1">
    <location>
        <begin position="21"/>
        <end position="129"/>
    </location>
</feature>
<protein>
    <recommendedName>
        <fullName evidence="1">DUF1722 domain-containing protein</fullName>
    </recommendedName>
</protein>
<gene>
    <name evidence="2" type="ORF">Sp14A_14800</name>
</gene>
<evidence type="ECO:0000313" key="3">
    <source>
        <dbReference type="Proteomes" id="UP000255411"/>
    </source>
</evidence>
<name>A0A345VKZ1_9STRE</name>